<comment type="caution">
    <text evidence="1">The sequence shown here is derived from an EMBL/GenBank/DDBJ whole genome shotgun (WGS) entry which is preliminary data.</text>
</comment>
<evidence type="ECO:0000313" key="1">
    <source>
        <dbReference type="EMBL" id="GBO43043.1"/>
    </source>
</evidence>
<keyword evidence="2" id="KW-1185">Reference proteome</keyword>
<accession>A0A4Y2X0I6</accession>
<dbReference type="Proteomes" id="UP000499080">
    <property type="component" value="Unassembled WGS sequence"/>
</dbReference>
<evidence type="ECO:0000313" key="2">
    <source>
        <dbReference type="Proteomes" id="UP000499080"/>
    </source>
</evidence>
<protein>
    <submittedName>
        <fullName evidence="1">Uncharacterized protein</fullName>
    </submittedName>
</protein>
<dbReference type="AlphaFoldDB" id="A0A4Y2X0I6"/>
<reference evidence="1 2" key="1">
    <citation type="journal article" date="2019" name="Sci. Rep.">
        <title>Orb-weaving spider Araneus ventricosus genome elucidates the spidroin gene catalogue.</title>
        <authorList>
            <person name="Kono N."/>
            <person name="Nakamura H."/>
            <person name="Ohtoshi R."/>
            <person name="Moran D.A.P."/>
            <person name="Shinohara A."/>
            <person name="Yoshida Y."/>
            <person name="Fujiwara M."/>
            <person name="Mori M."/>
            <person name="Tomita M."/>
            <person name="Arakawa K."/>
        </authorList>
    </citation>
    <scope>NUCLEOTIDE SEQUENCE [LARGE SCALE GENOMIC DNA]</scope>
</reference>
<gene>
    <name evidence="1" type="ORF">AVEN_114574_1</name>
</gene>
<sequence>EDIKVSPKYCAQESKPLMKVPNHHQLSVKQDEPKSFSSSTLSGWFPRYQIFTVKYDFRRVVESMPGRIAALHWAKAVPSRY</sequence>
<name>A0A4Y2X0I6_ARAVE</name>
<proteinExistence type="predicted"/>
<dbReference type="EMBL" id="BGPR01069393">
    <property type="protein sequence ID" value="GBO43043.1"/>
    <property type="molecule type" value="Genomic_DNA"/>
</dbReference>
<feature type="non-terminal residue" evidence="1">
    <location>
        <position position="1"/>
    </location>
</feature>
<organism evidence="1 2">
    <name type="scientific">Araneus ventricosus</name>
    <name type="common">Orbweaver spider</name>
    <name type="synonym">Epeira ventricosa</name>
    <dbReference type="NCBI Taxonomy" id="182803"/>
    <lineage>
        <taxon>Eukaryota</taxon>
        <taxon>Metazoa</taxon>
        <taxon>Ecdysozoa</taxon>
        <taxon>Arthropoda</taxon>
        <taxon>Chelicerata</taxon>
        <taxon>Arachnida</taxon>
        <taxon>Araneae</taxon>
        <taxon>Araneomorphae</taxon>
        <taxon>Entelegynae</taxon>
        <taxon>Araneoidea</taxon>
        <taxon>Araneidae</taxon>
        <taxon>Araneus</taxon>
    </lineage>
</organism>